<feature type="compositionally biased region" description="Gly residues" evidence="2">
    <location>
        <begin position="671"/>
        <end position="681"/>
    </location>
</feature>
<feature type="region of interest" description="Disordered" evidence="2">
    <location>
        <begin position="1238"/>
        <end position="1272"/>
    </location>
</feature>
<dbReference type="PANTHER" id="PTHR36866">
    <property type="entry name" value="CHROMOSOME 4 OPEN READING FRAME 50"/>
    <property type="match status" value="1"/>
</dbReference>
<feature type="region of interest" description="Disordered" evidence="2">
    <location>
        <begin position="223"/>
        <end position="267"/>
    </location>
</feature>
<feature type="coiled-coil region" evidence="1">
    <location>
        <begin position="95"/>
        <end position="161"/>
    </location>
</feature>
<proteinExistence type="predicted"/>
<feature type="compositionally biased region" description="Basic and acidic residues" evidence="2">
    <location>
        <begin position="246"/>
        <end position="267"/>
    </location>
</feature>
<evidence type="ECO:0000256" key="2">
    <source>
        <dbReference type="SAM" id="MobiDB-lite"/>
    </source>
</evidence>
<feature type="compositionally biased region" description="Basic and acidic residues" evidence="2">
    <location>
        <begin position="762"/>
        <end position="779"/>
    </location>
</feature>
<dbReference type="InterPro" id="IPR032771">
    <property type="entry name" value="DUF4527"/>
</dbReference>
<dbReference type="EMBL" id="RWIC01000253">
    <property type="protein sequence ID" value="TKC46663.1"/>
    <property type="molecule type" value="Genomic_DNA"/>
</dbReference>
<name>A0A4U1FAT1_MONMO</name>
<sequence>PTAKGRTEKSFSYVVRAPSSDGFDIMNVDVKIDTSWIFQDVEETGEEPGCLPEEAARSPDVDTGTLRKQLESSEQKLLVAVDKYVMSESGLRSRIQELELSERKLLQEVDQLSALVFQERGASLRAQEQLEALQGELASQVQEKERAARRQRWRLRRLRERLRRKDEALGLQAAALERGRRLQRRQLRLVREQERILRAQVQRLELDVRRLCHAAGLLLAELDAPNQGGPRLPGPTSPRGAPEEAAEPRALRARAERGERERDQAARRLREQRATERLLRGQLEELRCCIYGLKLSEIGLQGQVEELAQQNRCLREELGAQAPRERALSTAPAGHGSLDALGCVQDESLPLPWEEAPDACGNRGPDGAPGPRGLAGQPSEGPRAWDCIGAGQGTAVLIPGPETTDKFPGDLAGSDRGQFTPAEPSLGEQTLLLICGCPPGQDMDSSLLPVELAWISEQNLAATLAQVSFLPVQTCTRPPWGQAGDSAPLPLLQLLLEDSPEELQAQQVLEARPPPASSAAGHPSRGHRQARSHDASLCRESPCISNHQFSRRGPKGLKDSCKEGGGTPEWRPEMREARRTGGRKEDDLGARAQSSQESRENLSLEAGVRAPEGVWNEHGASEPPAATSCPGPRRELPLPLLQGEASVSTEGPESLSRRGWGGRHVWSPQEGGEGGEGGGGLSSSQEEEAPTAAFSRAHGTNGPPPAGAPTLAEQGRAVRRVPGKEEDCVWSGNALLLPEESPEDKGQEEEEELSHLQGSSPGHRDVREEPGSDDCEAKEMLFLLQEGGLPPSPGLALWPEGAQPTSHSRAPSKGREGSALKIEEFEEEMEGCFQQLSILKPGSGGHGRKASSLAGENWSFARRWHSCQEDAYPQQALANQDLDICYAKEANPEEPDEDVKPGENEALGTGEVLPGPVLDLVNLSPGPPEGPSEWGRNQLSQQPRALERARTSFRQLISGLKTERSKVLRDNAKLQVDQERCHRKLRVLEKERERNVKKISALKQDNGVLLGDISHVKRELDQYVQVISDLEDCNRKSYCKISELEEENERLKGHLGQLRKAMSASIRKSKGVMECITLENWELSALISELGVSYKELIKDIVLGIEDMIQAFRGENEHLLQRIQVLEGEVMWGSSTDGGPLVRAEEYLQGKNMMAVDQVNAVERGVQVTEISGQLTARGPGPPSEQEMGLAGGWTGPCLGLENSRCGADSPATSLVWGNTAGSSALQGNTEGAGVNEAHLEKDDKRPQCSADQGRALKSPRSGPRLQDPEAEASKEDLRLCVRQLRHQVLTLQCQLRDQGSAHQELQASRDEAARLRCELKDKLDALQKKHQEANLAVTPLKAKLASLVQKCRERNHLITHLLQELHRHGVENHQLSETASNMVNDVALAEYAATFLAPGVPQTSHHLDVESEKTTVVRAQKYLLNPEMDSVLQRPLHSESWPIPEAEWPAQTAQLGSLKLPWPSGPTPDPGMCQASIAVEPGLPVQRLQEKGGMSWPGLQAEHLLPSPELLSPARILALHQELRQSIYSTSQDPALTHVCDPEVEEESRGLGPQVPRSCARAHPSESSSLSLGGAGSDIRVLSLEFSLPPLLTCWASAERPPGKIH</sequence>
<gene>
    <name evidence="3" type="ORF">EI555_012316</name>
</gene>
<feature type="compositionally biased region" description="Basic and acidic residues" evidence="2">
    <location>
        <begin position="1238"/>
        <end position="1247"/>
    </location>
</feature>
<protein>
    <submittedName>
        <fullName evidence="3">Uncharacterized protein</fullName>
    </submittedName>
</protein>
<dbReference type="PANTHER" id="PTHR36866:SF1">
    <property type="entry name" value="GENE 1043-RELATED"/>
    <property type="match status" value="1"/>
</dbReference>
<evidence type="ECO:0000313" key="4">
    <source>
        <dbReference type="Proteomes" id="UP000308365"/>
    </source>
</evidence>
<evidence type="ECO:0000256" key="1">
    <source>
        <dbReference type="SAM" id="Coils"/>
    </source>
</evidence>
<reference evidence="4" key="1">
    <citation type="journal article" date="2019" name="IScience">
        <title>Narwhal Genome Reveals Long-Term Low Genetic Diversity despite Current Large Abundance Size.</title>
        <authorList>
            <person name="Westbury M.V."/>
            <person name="Petersen B."/>
            <person name="Garde E."/>
            <person name="Heide-Jorgensen M.P."/>
            <person name="Lorenzen E.D."/>
        </authorList>
    </citation>
    <scope>NUCLEOTIDE SEQUENCE [LARGE SCALE GENOMIC DNA]</scope>
</reference>
<feature type="coiled-coil region" evidence="1">
    <location>
        <begin position="971"/>
        <end position="1005"/>
    </location>
</feature>
<feature type="non-terminal residue" evidence="3">
    <location>
        <position position="1"/>
    </location>
</feature>
<feature type="coiled-coil region" evidence="1">
    <location>
        <begin position="1306"/>
        <end position="1333"/>
    </location>
</feature>
<feature type="region of interest" description="Disordered" evidence="2">
    <location>
        <begin position="509"/>
        <end position="817"/>
    </location>
</feature>
<feature type="region of interest" description="Disordered" evidence="2">
    <location>
        <begin position="357"/>
        <end position="384"/>
    </location>
</feature>
<feature type="region of interest" description="Disordered" evidence="2">
    <location>
        <begin position="923"/>
        <end position="945"/>
    </location>
</feature>
<comment type="caution">
    <text evidence="3">The sequence shown here is derived from an EMBL/GenBank/DDBJ whole genome shotgun (WGS) entry which is preliminary data.</text>
</comment>
<evidence type="ECO:0000313" key="3">
    <source>
        <dbReference type="EMBL" id="TKC46663.1"/>
    </source>
</evidence>
<feature type="compositionally biased region" description="Basic and acidic residues" evidence="2">
    <location>
        <begin position="570"/>
        <end position="589"/>
    </location>
</feature>
<feature type="compositionally biased region" description="Acidic residues" evidence="2">
    <location>
        <begin position="740"/>
        <end position="752"/>
    </location>
</feature>
<feature type="region of interest" description="Disordered" evidence="2">
    <location>
        <begin position="1547"/>
        <end position="1574"/>
    </location>
</feature>
<accession>A0A4U1FAT1</accession>
<keyword evidence="1" id="KW-0175">Coiled coil</keyword>
<dbReference type="Proteomes" id="UP000308365">
    <property type="component" value="Unassembled WGS sequence"/>
</dbReference>
<organism evidence="3 4">
    <name type="scientific">Monodon monoceros</name>
    <name type="common">Narwhal</name>
    <name type="synonym">Ceratodon monodon</name>
    <dbReference type="NCBI Taxonomy" id="40151"/>
    <lineage>
        <taxon>Eukaryota</taxon>
        <taxon>Metazoa</taxon>
        <taxon>Chordata</taxon>
        <taxon>Craniata</taxon>
        <taxon>Vertebrata</taxon>
        <taxon>Euteleostomi</taxon>
        <taxon>Mammalia</taxon>
        <taxon>Eutheria</taxon>
        <taxon>Laurasiatheria</taxon>
        <taxon>Artiodactyla</taxon>
        <taxon>Whippomorpha</taxon>
        <taxon>Cetacea</taxon>
        <taxon>Odontoceti</taxon>
        <taxon>Monodontidae</taxon>
        <taxon>Monodon</taxon>
    </lineage>
</organism>
<dbReference type="Pfam" id="PF15030">
    <property type="entry name" value="DUF4527"/>
    <property type="match status" value="1"/>
</dbReference>